<keyword evidence="2" id="KW-0812">Transmembrane</keyword>
<sequence>MYPITYINIKLLIVFNYSPVTDKTQLVTDEKEPIQETTYVREQICGYDGLKFIIVSSILFAIAITVGMVFSIIFGPPQIQPYGAVSSDASICSQQGADILQGGGSAVDAGIGTMLCLGVVHFHASGLGGGGFMIIGNPKEQKKEAINFREMSPDSLSPEMFTGSFVEGGMSVGVPGEIAGMRAAWKKYGRTPWQDLFTESINLAKYGFLVTEALAEAIQKVDLSKLSRNLRELISRDVGRVNATQLLYRPDYANLLIKLSKVEEPSLSVVGGEIVELITDDSGIMTLADLVNYTTDDLEVYSMTYQDQEVYSTGAPSNGPMALAILNIMEGYNYTTVNASDPLFYHRFVEALKLSEAYATGLGDPTFTPGIGNFTIKMLGNDTTKKLRKKINDTSTLDLKQYFPGQIHTPASTYGGSQVVAIGPDGTMVSISSTLNSPFGAKLMTTSGIILNDAMNSFDWEGKSDYKPSAANLLGPSKRPQADLAPLLSWNVSNFCTRRFGIGGVSGISNRKVGGRSAAGVAHAGSLEVTDGVQHYIGYQAQTDITNETIEAFGKMYDSIDTATRGISVVHGVMKEKDQLSARADPRQLGAKAVKFGRP</sequence>
<dbReference type="InterPro" id="IPR000101">
    <property type="entry name" value="GGT_peptidase"/>
</dbReference>
<dbReference type="Gene3D" id="3.60.20.40">
    <property type="match status" value="1"/>
</dbReference>
<dbReference type="EMBL" id="MRZV01000382">
    <property type="protein sequence ID" value="PIK51260.1"/>
    <property type="molecule type" value="Genomic_DNA"/>
</dbReference>
<dbReference type="AlphaFoldDB" id="A0A2G8KTJ9"/>
<feature type="binding site" evidence="1">
    <location>
        <begin position="434"/>
        <end position="436"/>
    </location>
    <ligand>
        <name>L-glutamate</name>
        <dbReference type="ChEBI" id="CHEBI:29985"/>
    </ligand>
</feature>
<comment type="caution">
    <text evidence="3">The sequence shown here is derived from an EMBL/GenBank/DDBJ whole genome shotgun (WGS) entry which is preliminary data.</text>
</comment>
<keyword evidence="2" id="KW-0472">Membrane</keyword>
<keyword evidence="2" id="KW-1133">Transmembrane helix</keyword>
<evidence type="ECO:0000313" key="4">
    <source>
        <dbReference type="Proteomes" id="UP000230750"/>
    </source>
</evidence>
<dbReference type="Proteomes" id="UP000230750">
    <property type="component" value="Unassembled WGS sequence"/>
</dbReference>
<evidence type="ECO:0000256" key="2">
    <source>
        <dbReference type="SAM" id="Phobius"/>
    </source>
</evidence>
<name>A0A2G8KTJ9_STIJA</name>
<dbReference type="SUPFAM" id="SSF56235">
    <property type="entry name" value="N-terminal nucleophile aminohydrolases (Ntn hydrolases)"/>
    <property type="match status" value="1"/>
</dbReference>
<feature type="binding site" evidence="1">
    <location>
        <position position="149"/>
    </location>
    <ligand>
        <name>L-glutamate</name>
        <dbReference type="ChEBI" id="CHEBI:29985"/>
    </ligand>
</feature>
<dbReference type="GO" id="GO:0036374">
    <property type="term" value="F:glutathione hydrolase activity"/>
    <property type="evidence" value="ECO:0007669"/>
    <property type="project" value="InterPro"/>
</dbReference>
<dbReference type="InterPro" id="IPR043138">
    <property type="entry name" value="GGT_lsub"/>
</dbReference>
<evidence type="ECO:0000313" key="3">
    <source>
        <dbReference type="EMBL" id="PIK51260.1"/>
    </source>
</evidence>
<dbReference type="GO" id="GO:0006751">
    <property type="term" value="P:glutathione catabolic process"/>
    <property type="evidence" value="ECO:0007669"/>
    <property type="project" value="InterPro"/>
</dbReference>
<dbReference type="GO" id="GO:0005886">
    <property type="term" value="C:plasma membrane"/>
    <property type="evidence" value="ECO:0007669"/>
    <property type="project" value="TreeGrafter"/>
</dbReference>
<dbReference type="STRING" id="307972.A0A2G8KTJ9"/>
<dbReference type="OrthoDB" id="1081007at2759"/>
<reference evidence="3 4" key="1">
    <citation type="journal article" date="2017" name="PLoS Biol.">
        <title>The sea cucumber genome provides insights into morphological evolution and visceral regeneration.</title>
        <authorList>
            <person name="Zhang X."/>
            <person name="Sun L."/>
            <person name="Yuan J."/>
            <person name="Sun Y."/>
            <person name="Gao Y."/>
            <person name="Zhang L."/>
            <person name="Li S."/>
            <person name="Dai H."/>
            <person name="Hamel J.F."/>
            <person name="Liu C."/>
            <person name="Yu Y."/>
            <person name="Liu S."/>
            <person name="Lin W."/>
            <person name="Guo K."/>
            <person name="Jin S."/>
            <person name="Xu P."/>
            <person name="Storey K.B."/>
            <person name="Huan P."/>
            <person name="Zhang T."/>
            <person name="Zhou Y."/>
            <person name="Zhang J."/>
            <person name="Lin C."/>
            <person name="Li X."/>
            <person name="Xing L."/>
            <person name="Huo D."/>
            <person name="Sun M."/>
            <person name="Wang L."/>
            <person name="Mercier A."/>
            <person name="Li F."/>
            <person name="Yang H."/>
            <person name="Xiang J."/>
        </authorList>
    </citation>
    <scope>NUCLEOTIDE SEQUENCE [LARGE SCALE GENOMIC DNA]</scope>
    <source>
        <strain evidence="3">Shaxun</strain>
        <tissue evidence="3">Muscle</tissue>
    </source>
</reference>
<dbReference type="InterPro" id="IPR029055">
    <property type="entry name" value="Ntn_hydrolases_N"/>
</dbReference>
<feature type="transmembrane region" description="Helical" evidence="2">
    <location>
        <begin position="52"/>
        <end position="74"/>
    </location>
</feature>
<dbReference type="Pfam" id="PF01019">
    <property type="entry name" value="G_glu_transpept"/>
    <property type="match status" value="1"/>
</dbReference>
<evidence type="ECO:0000256" key="1">
    <source>
        <dbReference type="PIRSR" id="PIRSR600101-2"/>
    </source>
</evidence>
<protein>
    <submittedName>
        <fullName evidence="3">Putative gamma-glutamyltranspeptidase 2 isoform X3</fullName>
    </submittedName>
</protein>
<proteinExistence type="predicted"/>
<dbReference type="Gene3D" id="1.10.246.130">
    <property type="match status" value="1"/>
</dbReference>
<dbReference type="PANTHER" id="PTHR11686">
    <property type="entry name" value="GAMMA GLUTAMYL TRANSPEPTIDASE"/>
    <property type="match status" value="1"/>
</dbReference>
<dbReference type="InterPro" id="IPR043137">
    <property type="entry name" value="GGT_ssub_C"/>
</dbReference>
<keyword evidence="4" id="KW-1185">Reference proteome</keyword>
<accession>A0A2G8KTJ9</accession>
<organism evidence="3 4">
    <name type="scientific">Stichopus japonicus</name>
    <name type="common">Sea cucumber</name>
    <dbReference type="NCBI Taxonomy" id="307972"/>
    <lineage>
        <taxon>Eukaryota</taxon>
        <taxon>Metazoa</taxon>
        <taxon>Echinodermata</taxon>
        <taxon>Eleutherozoa</taxon>
        <taxon>Echinozoa</taxon>
        <taxon>Holothuroidea</taxon>
        <taxon>Aspidochirotacea</taxon>
        <taxon>Aspidochirotida</taxon>
        <taxon>Stichopodidae</taxon>
        <taxon>Apostichopus</taxon>
    </lineage>
</organism>
<dbReference type="PANTHER" id="PTHR11686:SF54">
    <property type="entry name" value="GLUTATHIONE HYDROLASE 7"/>
    <property type="match status" value="1"/>
</dbReference>
<gene>
    <name evidence="3" type="ORF">BSL78_11863</name>
</gene>
<dbReference type="PRINTS" id="PR01210">
    <property type="entry name" value="GGTRANSPTASE"/>
</dbReference>